<dbReference type="Proteomes" id="UP000192652">
    <property type="component" value="Unassembled WGS sequence"/>
</dbReference>
<evidence type="ECO:0000259" key="1">
    <source>
        <dbReference type="PROSITE" id="PS51708"/>
    </source>
</evidence>
<keyword evidence="3" id="KW-1185">Reference proteome</keyword>
<name>A0ABX3PCP0_9HYPH</name>
<accession>A0ABX3PCP0</accession>
<reference evidence="2 3" key="1">
    <citation type="journal article" date="2017" name="Antonie Van Leeuwenhoek">
        <title>Rhizobium rhizosphaerae sp. nov., a novel species isolated from rice rhizosphere.</title>
        <authorList>
            <person name="Zhao J.J."/>
            <person name="Zhang J."/>
            <person name="Zhang R.J."/>
            <person name="Zhang C.W."/>
            <person name="Yin H.Q."/>
            <person name="Zhang X.X."/>
        </authorList>
    </citation>
    <scope>NUCLEOTIDE SEQUENCE [LARGE SCALE GENOMIC DNA]</scope>
    <source>
        <strain evidence="2 3">RD15</strain>
    </source>
</reference>
<sequence>MAYRLHADKPLSRSVRRIATAELDHALLLLRDQPEGEAHAIHKSRRALKKTRGLYRLIAPAAPFFQREENARLREIARGLSATRDSAVLIETAARLEADSTGEHSAAAARAGDALKARHAALAGSAEAVDLPATLAALEEAREAASRFVMTTAGAPHALLAKAWHKSITRAQAALKRCREALEADAFHDLRKRAQDWRFFHLLLRDAWPGPLNAREGRLKALSEDLGAVNDLAVLHEVIGQDTQLLSEHDRPLLLAALAETLKARREKVLVKAEALYEIDAEIDRRRIKRLWKDAG</sequence>
<dbReference type="InterPro" id="IPR038186">
    <property type="entry name" value="CHAD_dom_sf"/>
</dbReference>
<dbReference type="Gene3D" id="1.40.20.10">
    <property type="entry name" value="CHAD domain"/>
    <property type="match status" value="1"/>
</dbReference>
<dbReference type="PANTHER" id="PTHR39339:SF1">
    <property type="entry name" value="CHAD DOMAIN-CONTAINING PROTEIN"/>
    <property type="match status" value="1"/>
</dbReference>
<comment type="caution">
    <text evidence="2">The sequence shown here is derived from an EMBL/GenBank/DDBJ whole genome shotgun (WGS) entry which is preliminary data.</text>
</comment>
<dbReference type="PROSITE" id="PS51708">
    <property type="entry name" value="CHAD"/>
    <property type="match status" value="1"/>
</dbReference>
<evidence type="ECO:0000313" key="3">
    <source>
        <dbReference type="Proteomes" id="UP000192652"/>
    </source>
</evidence>
<proteinExistence type="predicted"/>
<feature type="domain" description="CHAD" evidence="1">
    <location>
        <begin position="8"/>
        <end position="296"/>
    </location>
</feature>
<dbReference type="EMBL" id="MSPX01000008">
    <property type="protein sequence ID" value="OQP86229.1"/>
    <property type="molecule type" value="Genomic_DNA"/>
</dbReference>
<dbReference type="InterPro" id="IPR007899">
    <property type="entry name" value="CHAD_dom"/>
</dbReference>
<organism evidence="2 3">
    <name type="scientific">Xaviernesmea rhizosphaerae</name>
    <dbReference type="NCBI Taxonomy" id="1672749"/>
    <lineage>
        <taxon>Bacteria</taxon>
        <taxon>Pseudomonadati</taxon>
        <taxon>Pseudomonadota</taxon>
        <taxon>Alphaproteobacteria</taxon>
        <taxon>Hyphomicrobiales</taxon>
        <taxon>Rhizobiaceae</taxon>
        <taxon>Rhizobium/Agrobacterium group</taxon>
        <taxon>Xaviernesmea</taxon>
    </lineage>
</organism>
<dbReference type="SMART" id="SM00880">
    <property type="entry name" value="CHAD"/>
    <property type="match status" value="1"/>
</dbReference>
<gene>
    <name evidence="2" type="ORF">BTR14_11005</name>
</gene>
<evidence type="ECO:0000313" key="2">
    <source>
        <dbReference type="EMBL" id="OQP86229.1"/>
    </source>
</evidence>
<dbReference type="PANTHER" id="PTHR39339">
    <property type="entry name" value="SLR1444 PROTEIN"/>
    <property type="match status" value="1"/>
</dbReference>
<dbReference type="Pfam" id="PF05235">
    <property type="entry name" value="CHAD"/>
    <property type="match status" value="1"/>
</dbReference>
<dbReference type="RefSeq" id="WP_081176219.1">
    <property type="nucleotide sequence ID" value="NZ_MSPX01000008.1"/>
</dbReference>
<protein>
    <recommendedName>
        <fullName evidence="1">CHAD domain-containing protein</fullName>
    </recommendedName>
</protein>